<reference evidence="2" key="1">
    <citation type="journal article" date="2019" name="Int. J. Syst. Evol. Microbiol.">
        <title>The Global Catalogue of Microorganisms (GCM) 10K type strain sequencing project: providing services to taxonomists for standard genome sequencing and annotation.</title>
        <authorList>
            <consortium name="The Broad Institute Genomics Platform"/>
            <consortium name="The Broad Institute Genome Sequencing Center for Infectious Disease"/>
            <person name="Wu L."/>
            <person name="Ma J."/>
        </authorList>
    </citation>
    <scope>NUCLEOTIDE SEQUENCE [LARGE SCALE GENOMIC DNA]</scope>
    <source>
        <strain evidence="2">CGMCC 4.7400</strain>
    </source>
</reference>
<keyword evidence="2" id="KW-1185">Reference proteome</keyword>
<gene>
    <name evidence="1" type="ORF">ACFQZ6_27120</name>
</gene>
<sequence>MSSDFGFRKHGVGDPAEIFDHLAEGDTSDLLASPDVVPAGGNC</sequence>
<evidence type="ECO:0000313" key="2">
    <source>
        <dbReference type="Proteomes" id="UP001597023"/>
    </source>
</evidence>
<dbReference type="RefSeq" id="WP_381613770.1">
    <property type="nucleotide sequence ID" value="NZ_JBHTEB010000001.1"/>
</dbReference>
<accession>A0ABW2WEB4</accession>
<protein>
    <submittedName>
        <fullName evidence="1">Uncharacterized protein</fullName>
    </submittedName>
</protein>
<proteinExistence type="predicted"/>
<name>A0ABW2WEB4_9ACTN</name>
<dbReference type="Proteomes" id="UP001597023">
    <property type="component" value="Unassembled WGS sequence"/>
</dbReference>
<dbReference type="EMBL" id="JBHTEB010000001">
    <property type="protein sequence ID" value="MFD0317820.1"/>
    <property type="molecule type" value="Genomic_DNA"/>
</dbReference>
<comment type="caution">
    <text evidence="1">The sequence shown here is derived from an EMBL/GenBank/DDBJ whole genome shotgun (WGS) entry which is preliminary data.</text>
</comment>
<evidence type="ECO:0000313" key="1">
    <source>
        <dbReference type="EMBL" id="MFD0317820.1"/>
    </source>
</evidence>
<organism evidence="1 2">
    <name type="scientific">Streptomyces flavalbus</name>
    <dbReference type="NCBI Taxonomy" id="2665155"/>
    <lineage>
        <taxon>Bacteria</taxon>
        <taxon>Bacillati</taxon>
        <taxon>Actinomycetota</taxon>
        <taxon>Actinomycetes</taxon>
        <taxon>Kitasatosporales</taxon>
        <taxon>Streptomycetaceae</taxon>
        <taxon>Streptomyces</taxon>
    </lineage>
</organism>